<keyword evidence="4 6" id="KW-1133">Transmembrane helix</keyword>
<dbReference type="InterPro" id="IPR027379">
    <property type="entry name" value="CLS_N"/>
</dbReference>
<keyword evidence="2" id="KW-1003">Cell membrane</keyword>
<feature type="domain" description="Cardiolipin synthase N-terminal" evidence="7">
    <location>
        <begin position="21"/>
        <end position="63"/>
    </location>
</feature>
<evidence type="ECO:0000313" key="8">
    <source>
        <dbReference type="EMBL" id="WNF21352.1"/>
    </source>
</evidence>
<evidence type="ECO:0000259" key="7">
    <source>
        <dbReference type="Pfam" id="PF13396"/>
    </source>
</evidence>
<dbReference type="RefSeq" id="WP_311071104.1">
    <property type="nucleotide sequence ID" value="NZ_CP134494.1"/>
</dbReference>
<accession>A0ABY9VEI3</accession>
<sequence>MELFADINWALLAPILIIQVILLIVAVVDLIKIEKTNGPKWVWAIVILLVNIVGPILYFVIGRRNH</sequence>
<comment type="subcellular location">
    <subcellularLocation>
        <location evidence="1">Cell membrane</location>
        <topology evidence="1">Multi-pass membrane protein</topology>
    </subcellularLocation>
</comment>
<evidence type="ECO:0000256" key="4">
    <source>
        <dbReference type="ARBA" id="ARBA00022989"/>
    </source>
</evidence>
<keyword evidence="9" id="KW-1185">Reference proteome</keyword>
<keyword evidence="5 6" id="KW-0472">Membrane</keyword>
<dbReference type="Pfam" id="PF13396">
    <property type="entry name" value="PLDc_N"/>
    <property type="match status" value="1"/>
</dbReference>
<keyword evidence="3 6" id="KW-0812">Transmembrane</keyword>
<proteinExistence type="predicted"/>
<evidence type="ECO:0000313" key="9">
    <source>
        <dbReference type="Proteomes" id="UP001303324"/>
    </source>
</evidence>
<evidence type="ECO:0000256" key="1">
    <source>
        <dbReference type="ARBA" id="ARBA00004651"/>
    </source>
</evidence>
<evidence type="ECO:0000256" key="2">
    <source>
        <dbReference type="ARBA" id="ARBA00022475"/>
    </source>
</evidence>
<evidence type="ECO:0000256" key="3">
    <source>
        <dbReference type="ARBA" id="ARBA00022692"/>
    </source>
</evidence>
<evidence type="ECO:0000256" key="5">
    <source>
        <dbReference type="ARBA" id="ARBA00023136"/>
    </source>
</evidence>
<dbReference type="Proteomes" id="UP001303324">
    <property type="component" value="Chromosome"/>
</dbReference>
<feature type="transmembrane region" description="Helical" evidence="6">
    <location>
        <begin position="7"/>
        <end position="28"/>
    </location>
</feature>
<protein>
    <submittedName>
        <fullName evidence="8">PLD nuclease N-terminal domain-containing protein</fullName>
    </submittedName>
</protein>
<gene>
    <name evidence="8" type="ORF">RH061_14220</name>
</gene>
<feature type="transmembrane region" description="Helical" evidence="6">
    <location>
        <begin position="40"/>
        <end position="61"/>
    </location>
</feature>
<organism evidence="8 9">
    <name type="scientific">Mesobacillus jeotgali</name>
    <dbReference type="NCBI Taxonomy" id="129985"/>
    <lineage>
        <taxon>Bacteria</taxon>
        <taxon>Bacillati</taxon>
        <taxon>Bacillota</taxon>
        <taxon>Bacilli</taxon>
        <taxon>Bacillales</taxon>
        <taxon>Bacillaceae</taxon>
        <taxon>Mesobacillus</taxon>
    </lineage>
</organism>
<name>A0ABY9VEI3_9BACI</name>
<dbReference type="EMBL" id="CP134494">
    <property type="protein sequence ID" value="WNF21352.1"/>
    <property type="molecule type" value="Genomic_DNA"/>
</dbReference>
<reference evidence="8 9" key="1">
    <citation type="submission" date="2023-09" db="EMBL/GenBank/DDBJ databases">
        <title>Microbial mechanism of fulvic acid promoting antimony reduction mineralization in rice fields.</title>
        <authorList>
            <person name="Chen G."/>
            <person name="Lan J."/>
        </authorList>
    </citation>
    <scope>NUCLEOTIDE SEQUENCE [LARGE SCALE GENOMIC DNA]</scope>
    <source>
        <strain evidence="8 9">PS1</strain>
    </source>
</reference>
<evidence type="ECO:0000256" key="6">
    <source>
        <dbReference type="SAM" id="Phobius"/>
    </source>
</evidence>